<evidence type="ECO:0000259" key="10">
    <source>
        <dbReference type="PROSITE" id="PS50110"/>
    </source>
</evidence>
<protein>
    <recommendedName>
        <fullName evidence="1">Stage 0 sporulation protein A homolog</fullName>
    </recommendedName>
</protein>
<reference evidence="12 13" key="1">
    <citation type="submission" date="2018-05" db="EMBL/GenBank/DDBJ databases">
        <title>The Hungate 1000. A catalogue of reference genomes from the rumen microbiome.</title>
        <authorList>
            <person name="Kelly W."/>
        </authorList>
    </citation>
    <scope>NUCLEOTIDE SEQUENCE [LARGE SCALE GENOMIC DNA]</scope>
    <source>
        <strain evidence="12 13">SAb67</strain>
    </source>
</reference>
<dbReference type="EMBL" id="QGDI01000001">
    <property type="protein sequence ID" value="PWJ15398.1"/>
    <property type="molecule type" value="Genomic_DNA"/>
</dbReference>
<dbReference type="GO" id="GO:0005829">
    <property type="term" value="C:cytosol"/>
    <property type="evidence" value="ECO:0007669"/>
    <property type="project" value="TreeGrafter"/>
</dbReference>
<evidence type="ECO:0000256" key="8">
    <source>
        <dbReference type="PROSITE-ProRule" id="PRU00169"/>
    </source>
</evidence>
<evidence type="ECO:0000256" key="2">
    <source>
        <dbReference type="ARBA" id="ARBA00022553"/>
    </source>
</evidence>
<dbReference type="Gene3D" id="1.10.10.10">
    <property type="entry name" value="Winged helix-like DNA-binding domain superfamily/Winged helix DNA-binding domain"/>
    <property type="match status" value="1"/>
</dbReference>
<dbReference type="OrthoDB" id="9790442at2"/>
<dbReference type="InterPro" id="IPR039420">
    <property type="entry name" value="WalR-like"/>
</dbReference>
<evidence type="ECO:0000256" key="5">
    <source>
        <dbReference type="ARBA" id="ARBA00023125"/>
    </source>
</evidence>
<dbReference type="AlphaFoldDB" id="A0A315Y5Y4"/>
<dbReference type="GO" id="GO:0000156">
    <property type="term" value="F:phosphorelay response regulator activity"/>
    <property type="evidence" value="ECO:0007669"/>
    <property type="project" value="TreeGrafter"/>
</dbReference>
<accession>A0A315Y5Y4</accession>
<keyword evidence="3" id="KW-0902">Two-component regulatory system</keyword>
<evidence type="ECO:0000256" key="1">
    <source>
        <dbReference type="ARBA" id="ARBA00018672"/>
    </source>
</evidence>
<dbReference type="CDD" id="cd00383">
    <property type="entry name" value="trans_reg_C"/>
    <property type="match status" value="1"/>
</dbReference>
<dbReference type="RefSeq" id="WP_109725199.1">
    <property type="nucleotide sequence ID" value="NZ_QGDI01000001.1"/>
</dbReference>
<dbReference type="Pfam" id="PF00072">
    <property type="entry name" value="Response_reg"/>
    <property type="match status" value="1"/>
</dbReference>
<dbReference type="InterPro" id="IPR001789">
    <property type="entry name" value="Sig_transdc_resp-reg_receiver"/>
</dbReference>
<dbReference type="GO" id="GO:0006355">
    <property type="term" value="P:regulation of DNA-templated transcription"/>
    <property type="evidence" value="ECO:0007669"/>
    <property type="project" value="InterPro"/>
</dbReference>
<dbReference type="InterPro" id="IPR036388">
    <property type="entry name" value="WH-like_DNA-bd_sf"/>
</dbReference>
<sequence>MYSILVADDEKDVVSLLKDYLELKGYCVYTANNGKEAIEQASRTPDLILLDVNMPEADGFEVCRRIRDHVSCPILFLTARIEDEDKIQGFAAGGDDYIIKPFSLEEIGARIAAHIRRDHRVNTANNVRLFGDVVVDYSNKTVSVREEALDLANKEYRIIELLSMNTGQVFDKERIYEKIWGYDAEGDSSVIAEHIRRIRAKLGRYDEDRHLATVWGMGYKWIK</sequence>
<evidence type="ECO:0000256" key="6">
    <source>
        <dbReference type="ARBA" id="ARBA00023163"/>
    </source>
</evidence>
<dbReference type="GO" id="GO:0000976">
    <property type="term" value="F:transcription cis-regulatory region binding"/>
    <property type="evidence" value="ECO:0007669"/>
    <property type="project" value="TreeGrafter"/>
</dbReference>
<dbReference type="PROSITE" id="PS50110">
    <property type="entry name" value="RESPONSE_REGULATORY"/>
    <property type="match status" value="1"/>
</dbReference>
<keyword evidence="2 8" id="KW-0597">Phosphoprotein</keyword>
<evidence type="ECO:0000256" key="4">
    <source>
        <dbReference type="ARBA" id="ARBA00023015"/>
    </source>
</evidence>
<evidence type="ECO:0000313" key="13">
    <source>
        <dbReference type="Proteomes" id="UP000245720"/>
    </source>
</evidence>
<dbReference type="Pfam" id="PF00486">
    <property type="entry name" value="Trans_reg_C"/>
    <property type="match status" value="1"/>
</dbReference>
<dbReference type="PANTHER" id="PTHR48111:SF2">
    <property type="entry name" value="RESPONSE REGULATOR SAER"/>
    <property type="match status" value="1"/>
</dbReference>
<feature type="domain" description="OmpR/PhoB-type" evidence="11">
    <location>
        <begin position="125"/>
        <end position="223"/>
    </location>
</feature>
<evidence type="ECO:0000313" key="12">
    <source>
        <dbReference type="EMBL" id="PWJ15398.1"/>
    </source>
</evidence>
<evidence type="ECO:0000256" key="7">
    <source>
        <dbReference type="ARBA" id="ARBA00024867"/>
    </source>
</evidence>
<comment type="function">
    <text evidence="7">May play the central regulatory role in sporulation. It may be an element of the effector pathway responsible for the activation of sporulation genes in response to nutritional stress. Spo0A may act in concert with spo0H (a sigma factor) to control the expression of some genes that are critical to the sporulation process.</text>
</comment>
<dbReference type="SMART" id="SM00862">
    <property type="entry name" value="Trans_reg_C"/>
    <property type="match status" value="1"/>
</dbReference>
<dbReference type="Gene3D" id="3.40.50.2300">
    <property type="match status" value="1"/>
</dbReference>
<dbReference type="InterPro" id="IPR011006">
    <property type="entry name" value="CheY-like_superfamily"/>
</dbReference>
<dbReference type="SMART" id="SM00448">
    <property type="entry name" value="REC"/>
    <property type="match status" value="1"/>
</dbReference>
<dbReference type="FunFam" id="3.40.50.2300:FF:000001">
    <property type="entry name" value="DNA-binding response regulator PhoB"/>
    <property type="match status" value="1"/>
</dbReference>
<dbReference type="InterPro" id="IPR001867">
    <property type="entry name" value="OmpR/PhoB-type_DNA-bd"/>
</dbReference>
<feature type="DNA-binding region" description="OmpR/PhoB-type" evidence="9">
    <location>
        <begin position="125"/>
        <end position="223"/>
    </location>
</feature>
<evidence type="ECO:0000259" key="11">
    <source>
        <dbReference type="PROSITE" id="PS51755"/>
    </source>
</evidence>
<feature type="modified residue" description="4-aspartylphosphate" evidence="8">
    <location>
        <position position="51"/>
    </location>
</feature>
<dbReference type="GO" id="GO:0032993">
    <property type="term" value="C:protein-DNA complex"/>
    <property type="evidence" value="ECO:0007669"/>
    <property type="project" value="TreeGrafter"/>
</dbReference>
<feature type="domain" description="Response regulatory" evidence="10">
    <location>
        <begin position="3"/>
        <end position="115"/>
    </location>
</feature>
<dbReference type="Proteomes" id="UP000245720">
    <property type="component" value="Unassembled WGS sequence"/>
</dbReference>
<dbReference type="FunFam" id="1.10.10.10:FF:000018">
    <property type="entry name" value="DNA-binding response regulator ResD"/>
    <property type="match status" value="1"/>
</dbReference>
<dbReference type="Gene3D" id="6.10.250.690">
    <property type="match status" value="1"/>
</dbReference>
<dbReference type="PROSITE" id="PS51755">
    <property type="entry name" value="OMPR_PHOB"/>
    <property type="match status" value="1"/>
</dbReference>
<evidence type="ECO:0000256" key="9">
    <source>
        <dbReference type="PROSITE-ProRule" id="PRU01091"/>
    </source>
</evidence>
<keyword evidence="6" id="KW-0804">Transcription</keyword>
<gene>
    <name evidence="12" type="ORF">IE37_00295</name>
</gene>
<name>A0A315Y5Y4_RUMFL</name>
<keyword evidence="5 9" id="KW-0238">DNA-binding</keyword>
<dbReference type="CDD" id="cd17574">
    <property type="entry name" value="REC_OmpR"/>
    <property type="match status" value="1"/>
</dbReference>
<comment type="caution">
    <text evidence="12">The sequence shown here is derived from an EMBL/GenBank/DDBJ whole genome shotgun (WGS) entry which is preliminary data.</text>
</comment>
<keyword evidence="4" id="KW-0805">Transcription regulation</keyword>
<dbReference type="PANTHER" id="PTHR48111">
    <property type="entry name" value="REGULATOR OF RPOS"/>
    <property type="match status" value="1"/>
</dbReference>
<proteinExistence type="predicted"/>
<dbReference type="SUPFAM" id="SSF52172">
    <property type="entry name" value="CheY-like"/>
    <property type="match status" value="1"/>
</dbReference>
<organism evidence="12 13">
    <name type="scientific">Ruminococcus flavefaciens</name>
    <dbReference type="NCBI Taxonomy" id="1265"/>
    <lineage>
        <taxon>Bacteria</taxon>
        <taxon>Bacillati</taxon>
        <taxon>Bacillota</taxon>
        <taxon>Clostridia</taxon>
        <taxon>Eubacteriales</taxon>
        <taxon>Oscillospiraceae</taxon>
        <taxon>Ruminococcus</taxon>
    </lineage>
</organism>
<evidence type="ECO:0000256" key="3">
    <source>
        <dbReference type="ARBA" id="ARBA00023012"/>
    </source>
</evidence>